<dbReference type="InterPro" id="IPR011063">
    <property type="entry name" value="TilS/TtcA_N"/>
</dbReference>
<gene>
    <name evidence="8 10" type="primary">tilS</name>
    <name evidence="10" type="ORF">HQ393_02140</name>
</gene>
<evidence type="ECO:0000313" key="11">
    <source>
        <dbReference type="Proteomes" id="UP000509597"/>
    </source>
</evidence>
<keyword evidence="6 8" id="KW-0067">ATP-binding</keyword>
<evidence type="ECO:0000259" key="9">
    <source>
        <dbReference type="SMART" id="SM00977"/>
    </source>
</evidence>
<evidence type="ECO:0000256" key="5">
    <source>
        <dbReference type="ARBA" id="ARBA00022741"/>
    </source>
</evidence>
<sequence>MANSKKKPSPKANWPEARDLITRFIDQQQNDNGSFGSRCAFQTPRLSVGLSGGLDSSVLLHFLASLRDELGFALSALHVHHGLSPNADIWAQSAQAFAAHLNVPCQIQHVTLEPNSGYGIEGAARKARYAQYELQACDAIVLAHHQNDQAETVLINLLRGCGPAGLAAMPSQRPLNPHMALLRPLLTLPRSELLSYAQSHDLQWVEDESNLDTQYQRNDIRHNLMPTIMRISPKALTTITRSAIHQSEVNDLLIEIAELDLQQCQSGNSLALEPWLKLSAVRQKNVLRHWLAQAGIVLELRAFNELIRTAIDAAGDTHPALVWRNAAVRRYQGHLHITQASLQAGPEQEIQVQCNGENDLPDWRGVLRWVATESGGIAEAFCSKANISVRGRQGGEQFKLAANRPTRSLKAQCQAAAIAPWLRETTPLIYIDGQLAAMPGLGINHEFIAPAGSIGWTPEWHPYKPKV</sequence>
<evidence type="ECO:0000256" key="8">
    <source>
        <dbReference type="HAMAP-Rule" id="MF_01161"/>
    </source>
</evidence>
<dbReference type="PANTHER" id="PTHR43033:SF1">
    <property type="entry name" value="TRNA(ILE)-LYSIDINE SYNTHASE-RELATED"/>
    <property type="match status" value="1"/>
</dbReference>
<dbReference type="RefSeq" id="WP_179357227.1">
    <property type="nucleotide sequence ID" value="NZ_CP058627.1"/>
</dbReference>
<dbReference type="SUPFAM" id="SSF82829">
    <property type="entry name" value="MesJ substrate recognition domain-like"/>
    <property type="match status" value="1"/>
</dbReference>
<feature type="domain" description="Lysidine-tRNA(Ile) synthetase C-terminal" evidence="9">
    <location>
        <begin position="387"/>
        <end position="460"/>
    </location>
</feature>
<dbReference type="Gene3D" id="3.40.50.620">
    <property type="entry name" value="HUPs"/>
    <property type="match status" value="1"/>
</dbReference>
<protein>
    <recommendedName>
        <fullName evidence="8">tRNA(Ile)-lysidine synthase</fullName>
        <ecNumber evidence="8">6.3.4.19</ecNumber>
    </recommendedName>
    <alternativeName>
        <fullName evidence="8">tRNA(Ile)-2-lysyl-cytidine synthase</fullName>
    </alternativeName>
    <alternativeName>
        <fullName evidence="8">tRNA(Ile)-lysidine synthetase</fullName>
    </alternativeName>
</protein>
<reference evidence="10 11" key="1">
    <citation type="submission" date="2020-07" db="EMBL/GenBank/DDBJ databases">
        <title>Complete genome sequence of Chitinibacter sp. 2T18.</title>
        <authorList>
            <person name="Bae J.-W."/>
            <person name="Choi J.-W."/>
        </authorList>
    </citation>
    <scope>NUCLEOTIDE SEQUENCE [LARGE SCALE GENOMIC DNA]</scope>
    <source>
        <strain evidence="10 11">2T18</strain>
    </source>
</reference>
<proteinExistence type="inferred from homology"/>
<comment type="function">
    <text evidence="8">Ligates lysine onto the cytidine present at position 34 of the AUA codon-specific tRNA(Ile) that contains the anticodon CAU, in an ATP-dependent manner. Cytidine is converted to lysidine, thus changing the amino acid specificity of the tRNA from methionine to isoleucine.</text>
</comment>
<keyword evidence="2 8" id="KW-0963">Cytoplasm</keyword>
<comment type="domain">
    <text evidence="8">The N-terminal region contains the highly conserved SGGXDS motif, predicted to be a P-loop motif involved in ATP binding.</text>
</comment>
<evidence type="ECO:0000256" key="1">
    <source>
        <dbReference type="ARBA" id="ARBA00004496"/>
    </source>
</evidence>
<keyword evidence="4 8" id="KW-0819">tRNA processing</keyword>
<keyword evidence="3 8" id="KW-0436">Ligase</keyword>
<comment type="subcellular location">
    <subcellularLocation>
        <location evidence="1 8">Cytoplasm</location>
    </subcellularLocation>
</comment>
<dbReference type="GO" id="GO:0005524">
    <property type="term" value="F:ATP binding"/>
    <property type="evidence" value="ECO:0007669"/>
    <property type="project" value="UniProtKB-UniRule"/>
</dbReference>
<dbReference type="Pfam" id="PF09179">
    <property type="entry name" value="TilS"/>
    <property type="match status" value="1"/>
</dbReference>
<dbReference type="GO" id="GO:0005737">
    <property type="term" value="C:cytoplasm"/>
    <property type="evidence" value="ECO:0007669"/>
    <property type="project" value="UniProtKB-SubCell"/>
</dbReference>
<evidence type="ECO:0000256" key="6">
    <source>
        <dbReference type="ARBA" id="ARBA00022840"/>
    </source>
</evidence>
<dbReference type="HAMAP" id="MF_01161">
    <property type="entry name" value="tRNA_Ile_lys_synt"/>
    <property type="match status" value="1"/>
</dbReference>
<evidence type="ECO:0000313" key="10">
    <source>
        <dbReference type="EMBL" id="QLG87141.1"/>
    </source>
</evidence>
<evidence type="ECO:0000256" key="4">
    <source>
        <dbReference type="ARBA" id="ARBA00022694"/>
    </source>
</evidence>
<dbReference type="Pfam" id="PF01171">
    <property type="entry name" value="ATP_bind_3"/>
    <property type="match status" value="1"/>
</dbReference>
<dbReference type="SUPFAM" id="SSF52402">
    <property type="entry name" value="Adenine nucleotide alpha hydrolases-like"/>
    <property type="match status" value="1"/>
</dbReference>
<dbReference type="GO" id="GO:0032267">
    <property type="term" value="F:tRNA(Ile)-lysidine synthase activity"/>
    <property type="evidence" value="ECO:0007669"/>
    <property type="project" value="UniProtKB-EC"/>
</dbReference>
<evidence type="ECO:0000256" key="7">
    <source>
        <dbReference type="ARBA" id="ARBA00048539"/>
    </source>
</evidence>
<dbReference type="InterPro" id="IPR015262">
    <property type="entry name" value="tRNA_Ile_lys_synt_subst-bd"/>
</dbReference>
<dbReference type="InterPro" id="IPR012795">
    <property type="entry name" value="tRNA_Ile_lys_synt_N"/>
</dbReference>
<organism evidence="10 11">
    <name type="scientific">Chitinibacter bivalviorum</name>
    <dbReference type="NCBI Taxonomy" id="2739434"/>
    <lineage>
        <taxon>Bacteria</taxon>
        <taxon>Pseudomonadati</taxon>
        <taxon>Pseudomonadota</taxon>
        <taxon>Betaproteobacteria</taxon>
        <taxon>Neisseriales</taxon>
        <taxon>Chitinibacteraceae</taxon>
        <taxon>Chitinibacter</taxon>
    </lineage>
</organism>
<evidence type="ECO:0000256" key="2">
    <source>
        <dbReference type="ARBA" id="ARBA00022490"/>
    </source>
</evidence>
<comment type="similarity">
    <text evidence="8">Belongs to the tRNA(Ile)-lysidine synthase family.</text>
</comment>
<dbReference type="AlphaFoldDB" id="A0A7H9BGS1"/>
<dbReference type="Proteomes" id="UP000509597">
    <property type="component" value="Chromosome"/>
</dbReference>
<feature type="binding site" evidence="8">
    <location>
        <begin position="51"/>
        <end position="56"/>
    </location>
    <ligand>
        <name>ATP</name>
        <dbReference type="ChEBI" id="CHEBI:30616"/>
    </ligand>
</feature>
<dbReference type="NCBIfam" id="TIGR02433">
    <property type="entry name" value="lysidine_TilS_C"/>
    <property type="match status" value="1"/>
</dbReference>
<dbReference type="GO" id="GO:0006400">
    <property type="term" value="P:tRNA modification"/>
    <property type="evidence" value="ECO:0007669"/>
    <property type="project" value="UniProtKB-UniRule"/>
</dbReference>
<dbReference type="Gene3D" id="1.20.59.20">
    <property type="match status" value="1"/>
</dbReference>
<dbReference type="SMART" id="SM00977">
    <property type="entry name" value="TilS_C"/>
    <property type="match status" value="1"/>
</dbReference>
<name>A0A7H9BGS1_9NEIS</name>
<dbReference type="InterPro" id="IPR014729">
    <property type="entry name" value="Rossmann-like_a/b/a_fold"/>
</dbReference>
<comment type="catalytic activity">
    <reaction evidence="7 8">
        <text>cytidine(34) in tRNA(Ile2) + L-lysine + ATP = lysidine(34) in tRNA(Ile2) + AMP + diphosphate + H(+)</text>
        <dbReference type="Rhea" id="RHEA:43744"/>
        <dbReference type="Rhea" id="RHEA-COMP:10625"/>
        <dbReference type="Rhea" id="RHEA-COMP:10670"/>
        <dbReference type="ChEBI" id="CHEBI:15378"/>
        <dbReference type="ChEBI" id="CHEBI:30616"/>
        <dbReference type="ChEBI" id="CHEBI:32551"/>
        <dbReference type="ChEBI" id="CHEBI:33019"/>
        <dbReference type="ChEBI" id="CHEBI:82748"/>
        <dbReference type="ChEBI" id="CHEBI:83665"/>
        <dbReference type="ChEBI" id="CHEBI:456215"/>
        <dbReference type="EC" id="6.3.4.19"/>
    </reaction>
</comment>
<dbReference type="CDD" id="cd01992">
    <property type="entry name" value="TilS_N"/>
    <property type="match status" value="1"/>
</dbReference>
<dbReference type="SUPFAM" id="SSF56037">
    <property type="entry name" value="PheT/TilS domain"/>
    <property type="match status" value="1"/>
</dbReference>
<dbReference type="EC" id="6.3.4.19" evidence="8"/>
<dbReference type="NCBIfam" id="TIGR02432">
    <property type="entry name" value="lysidine_TilS_N"/>
    <property type="match status" value="1"/>
</dbReference>
<dbReference type="InterPro" id="IPR012094">
    <property type="entry name" value="tRNA_Ile_lys_synt"/>
</dbReference>
<dbReference type="Pfam" id="PF11734">
    <property type="entry name" value="TilS_C"/>
    <property type="match status" value="1"/>
</dbReference>
<evidence type="ECO:0000256" key="3">
    <source>
        <dbReference type="ARBA" id="ARBA00022598"/>
    </source>
</evidence>
<dbReference type="InterPro" id="IPR012796">
    <property type="entry name" value="Lysidine-tRNA-synth_C"/>
</dbReference>
<dbReference type="EMBL" id="CP058627">
    <property type="protein sequence ID" value="QLG87141.1"/>
    <property type="molecule type" value="Genomic_DNA"/>
</dbReference>
<dbReference type="KEGG" id="chiz:HQ393_02140"/>
<keyword evidence="11" id="KW-1185">Reference proteome</keyword>
<accession>A0A7H9BGS1</accession>
<keyword evidence="5 8" id="KW-0547">Nucleotide-binding</keyword>
<dbReference type="PANTHER" id="PTHR43033">
    <property type="entry name" value="TRNA(ILE)-LYSIDINE SYNTHASE-RELATED"/>
    <property type="match status" value="1"/>
</dbReference>